<reference evidence="1" key="1">
    <citation type="journal article" date="2021" name="Sci. Rep.">
        <title>Diploid genomic architecture of Nitzschia inconspicua, an elite biomass production diatom.</title>
        <authorList>
            <person name="Oliver A."/>
            <person name="Podell S."/>
            <person name="Pinowska A."/>
            <person name="Traller J.C."/>
            <person name="Smith S.R."/>
            <person name="McClure R."/>
            <person name="Beliaev A."/>
            <person name="Bohutskyi P."/>
            <person name="Hill E.A."/>
            <person name="Rabines A."/>
            <person name="Zheng H."/>
            <person name="Allen L.Z."/>
            <person name="Kuo A."/>
            <person name="Grigoriev I.V."/>
            <person name="Allen A.E."/>
            <person name="Hazlebeck D."/>
            <person name="Allen E.E."/>
        </authorList>
    </citation>
    <scope>NUCLEOTIDE SEQUENCE</scope>
    <source>
        <strain evidence="1">Hildebrandi</strain>
    </source>
</reference>
<evidence type="ECO:0000313" key="2">
    <source>
        <dbReference type="Proteomes" id="UP000693970"/>
    </source>
</evidence>
<comment type="caution">
    <text evidence="1">The sequence shown here is derived from an EMBL/GenBank/DDBJ whole genome shotgun (WGS) entry which is preliminary data.</text>
</comment>
<dbReference type="AlphaFoldDB" id="A0A9K3LV94"/>
<dbReference type="EMBL" id="JAGRRH010000006">
    <property type="protein sequence ID" value="KAG7369170.1"/>
    <property type="molecule type" value="Genomic_DNA"/>
</dbReference>
<dbReference type="Proteomes" id="UP000693970">
    <property type="component" value="Unassembled WGS sequence"/>
</dbReference>
<evidence type="ECO:0000313" key="1">
    <source>
        <dbReference type="EMBL" id="KAG7369170.1"/>
    </source>
</evidence>
<sequence length="82" mass="9119">MKPPVSPPVINNLKAATANFTTEKAFPHNATVPERQDRLVLLPIHCFKESNAAIVLRGGSPLIAGIPTRIHSETYLKRWKTF</sequence>
<reference evidence="1" key="2">
    <citation type="submission" date="2021-04" db="EMBL/GenBank/DDBJ databases">
        <authorList>
            <person name="Podell S."/>
        </authorList>
    </citation>
    <scope>NUCLEOTIDE SEQUENCE</scope>
    <source>
        <strain evidence="1">Hildebrandi</strain>
    </source>
</reference>
<name>A0A9K3LV94_9STRA</name>
<gene>
    <name evidence="1" type="ORF">IV203_031913</name>
</gene>
<organism evidence="1 2">
    <name type="scientific">Nitzschia inconspicua</name>
    <dbReference type="NCBI Taxonomy" id="303405"/>
    <lineage>
        <taxon>Eukaryota</taxon>
        <taxon>Sar</taxon>
        <taxon>Stramenopiles</taxon>
        <taxon>Ochrophyta</taxon>
        <taxon>Bacillariophyta</taxon>
        <taxon>Bacillariophyceae</taxon>
        <taxon>Bacillariophycidae</taxon>
        <taxon>Bacillariales</taxon>
        <taxon>Bacillariaceae</taxon>
        <taxon>Nitzschia</taxon>
    </lineage>
</organism>
<protein>
    <submittedName>
        <fullName evidence="1">Uncharacterized protein</fullName>
    </submittedName>
</protein>
<proteinExistence type="predicted"/>
<keyword evidence="2" id="KW-1185">Reference proteome</keyword>
<accession>A0A9K3LV94</accession>